<evidence type="ECO:0000256" key="3">
    <source>
        <dbReference type="ARBA" id="ARBA00022516"/>
    </source>
</evidence>
<keyword evidence="4" id="KW-0597">Phosphoprotein</keyword>
<keyword evidence="7 8" id="KW-0275">Fatty acid biosynthesis</keyword>
<sequence>MFCRQAGRVAARTASVVAQRRALSTSAFQMVKLVVPSVNFVQTRGSKIEVFGPFDPPKQLTFKQVEERVLKAVRAWDRFPADKESLLKLDADFSKDFGFDSLDQVEIVMAIEDEFGFEIPLQDSDKFKTIRDAFKYICEREDVYE</sequence>
<dbReference type="InterPro" id="IPR003231">
    <property type="entry name" value="ACP"/>
</dbReference>
<dbReference type="PROSITE" id="PS00012">
    <property type="entry name" value="PHOSPHOPANTETHEINE"/>
    <property type="match status" value="1"/>
</dbReference>
<keyword evidence="2 8" id="KW-0596">Phosphopantetheine</keyword>
<evidence type="ECO:0000256" key="4">
    <source>
        <dbReference type="ARBA" id="ARBA00022553"/>
    </source>
</evidence>
<evidence type="ECO:0000256" key="6">
    <source>
        <dbReference type="ARBA" id="ARBA00023098"/>
    </source>
</evidence>
<dbReference type="EnsemblMetazoa" id="CJA17137.1">
    <property type="protein sequence ID" value="CJA17137.1"/>
    <property type="gene ID" value="WBGene00136340"/>
</dbReference>
<protein>
    <recommendedName>
        <fullName evidence="8">Acyl carrier protein</fullName>
    </recommendedName>
</protein>
<evidence type="ECO:0000256" key="2">
    <source>
        <dbReference type="ARBA" id="ARBA00022450"/>
    </source>
</evidence>
<keyword evidence="5" id="KW-0276">Fatty acid metabolism</keyword>
<evidence type="ECO:0000256" key="8">
    <source>
        <dbReference type="RuleBase" id="RU000722"/>
    </source>
</evidence>
<comment type="similarity">
    <text evidence="1">Belongs to the acyl carrier protein (ACP) family.</text>
</comment>
<dbReference type="GO" id="GO:0005739">
    <property type="term" value="C:mitochondrion"/>
    <property type="evidence" value="ECO:0007669"/>
    <property type="project" value="TreeGrafter"/>
</dbReference>
<dbReference type="GO" id="GO:0000036">
    <property type="term" value="F:acyl carrier activity"/>
    <property type="evidence" value="ECO:0007669"/>
    <property type="project" value="TreeGrafter"/>
</dbReference>
<dbReference type="PANTHER" id="PTHR20863">
    <property type="entry name" value="ACYL CARRIER PROTEIN"/>
    <property type="match status" value="1"/>
</dbReference>
<dbReference type="InterPro" id="IPR036736">
    <property type="entry name" value="ACP-like_sf"/>
</dbReference>
<dbReference type="Pfam" id="PF00550">
    <property type="entry name" value="PP-binding"/>
    <property type="match status" value="1"/>
</dbReference>
<dbReference type="Proteomes" id="UP000005237">
    <property type="component" value="Unassembled WGS sequence"/>
</dbReference>
<evidence type="ECO:0000256" key="7">
    <source>
        <dbReference type="ARBA" id="ARBA00023160"/>
    </source>
</evidence>
<dbReference type="PANTHER" id="PTHR20863:SF27">
    <property type="entry name" value="ACYL CARRIER PROTEIN"/>
    <property type="match status" value="1"/>
</dbReference>
<reference evidence="10" key="2">
    <citation type="submission" date="2022-06" db="UniProtKB">
        <authorList>
            <consortium name="EnsemblMetazoa"/>
        </authorList>
    </citation>
    <scope>IDENTIFICATION</scope>
    <source>
        <strain evidence="10">DF5081</strain>
    </source>
</reference>
<dbReference type="AlphaFoldDB" id="A0A8R1I589"/>
<keyword evidence="11" id="KW-1185">Reference proteome</keyword>
<dbReference type="InterPro" id="IPR006162">
    <property type="entry name" value="Ppantetheine_attach_site"/>
</dbReference>
<keyword evidence="3 8" id="KW-0444">Lipid biosynthesis</keyword>
<evidence type="ECO:0000256" key="5">
    <source>
        <dbReference type="ARBA" id="ARBA00022832"/>
    </source>
</evidence>
<feature type="domain" description="Carrier" evidence="9">
    <location>
        <begin position="63"/>
        <end position="141"/>
    </location>
</feature>
<dbReference type="PROSITE" id="PS50075">
    <property type="entry name" value="CARRIER"/>
    <property type="match status" value="1"/>
</dbReference>
<evidence type="ECO:0000313" key="10">
    <source>
        <dbReference type="EnsemblMetazoa" id="CJA17137.1"/>
    </source>
</evidence>
<dbReference type="OMA" id="VRSWDRF"/>
<name>A0A8R1I589_CAEJA</name>
<evidence type="ECO:0000259" key="9">
    <source>
        <dbReference type="PROSITE" id="PS50075"/>
    </source>
</evidence>
<reference evidence="11" key="1">
    <citation type="submission" date="2010-08" db="EMBL/GenBank/DDBJ databases">
        <authorList>
            <consortium name="Caenorhabditis japonica Sequencing Consortium"/>
            <person name="Wilson R.K."/>
        </authorList>
    </citation>
    <scope>NUCLEOTIDE SEQUENCE [LARGE SCALE GENOMIC DNA]</scope>
    <source>
        <strain evidence="11">DF5081</strain>
    </source>
</reference>
<accession>A0A8R1I589</accession>
<dbReference type="InterPro" id="IPR009081">
    <property type="entry name" value="PP-bd_ACP"/>
</dbReference>
<dbReference type="GO" id="GO:0000035">
    <property type="term" value="F:acyl binding"/>
    <property type="evidence" value="ECO:0007669"/>
    <property type="project" value="TreeGrafter"/>
</dbReference>
<organism evidence="10 11">
    <name type="scientific">Caenorhabditis japonica</name>
    <dbReference type="NCBI Taxonomy" id="281687"/>
    <lineage>
        <taxon>Eukaryota</taxon>
        <taxon>Metazoa</taxon>
        <taxon>Ecdysozoa</taxon>
        <taxon>Nematoda</taxon>
        <taxon>Chromadorea</taxon>
        <taxon>Rhabditida</taxon>
        <taxon>Rhabditina</taxon>
        <taxon>Rhabditomorpha</taxon>
        <taxon>Rhabditoidea</taxon>
        <taxon>Rhabditidae</taxon>
        <taxon>Peloderinae</taxon>
        <taxon>Caenorhabditis</taxon>
    </lineage>
</organism>
<dbReference type="SUPFAM" id="SSF47336">
    <property type="entry name" value="ACP-like"/>
    <property type="match status" value="1"/>
</dbReference>
<comment type="function">
    <text evidence="8">Carrier of the growing fatty acid chain in fatty acid biosynthesis.</text>
</comment>
<dbReference type="HAMAP" id="MF_01217">
    <property type="entry name" value="Acyl_carrier"/>
    <property type="match status" value="1"/>
</dbReference>
<keyword evidence="6" id="KW-0443">Lipid metabolism</keyword>
<dbReference type="FunFam" id="1.10.1200.10:FF:000047">
    <property type="entry name" value="Acyl carrier protein"/>
    <property type="match status" value="1"/>
</dbReference>
<evidence type="ECO:0000313" key="11">
    <source>
        <dbReference type="Proteomes" id="UP000005237"/>
    </source>
</evidence>
<proteinExistence type="inferred from homology"/>
<evidence type="ECO:0000256" key="1">
    <source>
        <dbReference type="ARBA" id="ARBA00010930"/>
    </source>
</evidence>
<dbReference type="Gene3D" id="1.10.1200.10">
    <property type="entry name" value="ACP-like"/>
    <property type="match status" value="1"/>
</dbReference>